<evidence type="ECO:0000256" key="7">
    <source>
        <dbReference type="ARBA" id="ARBA00022989"/>
    </source>
</evidence>
<feature type="transmembrane region" description="Helical" evidence="10">
    <location>
        <begin position="21"/>
        <end position="43"/>
    </location>
</feature>
<dbReference type="Proteomes" id="UP001428341">
    <property type="component" value="Unassembled WGS sequence"/>
</dbReference>
<protein>
    <recommendedName>
        <fullName evidence="10">Potassium transporter</fullName>
    </recommendedName>
</protein>
<feature type="transmembrane region" description="Helical" evidence="10">
    <location>
        <begin position="218"/>
        <end position="237"/>
    </location>
</feature>
<feature type="transmembrane region" description="Helical" evidence="10">
    <location>
        <begin position="297"/>
        <end position="318"/>
    </location>
</feature>
<reference evidence="13 14" key="1">
    <citation type="submission" date="2024-05" db="EMBL/GenBank/DDBJ databases">
        <title>Haplotype-resolved chromosome-level genome assembly of Huyou (Citrus changshanensis).</title>
        <authorList>
            <person name="Miao C."/>
            <person name="Chen W."/>
            <person name="Wu Y."/>
            <person name="Wang L."/>
            <person name="Zhao S."/>
            <person name="Grierson D."/>
            <person name="Xu C."/>
            <person name="Chen K."/>
        </authorList>
    </citation>
    <scope>NUCLEOTIDE SEQUENCE [LARGE SCALE GENOMIC DNA]</scope>
    <source>
        <strain evidence="13">01-14</strain>
        <tissue evidence="13">Leaf</tissue>
    </source>
</reference>
<dbReference type="Pfam" id="PF02705">
    <property type="entry name" value="K_trans"/>
    <property type="match status" value="1"/>
</dbReference>
<keyword evidence="8 10" id="KW-0406">Ion transport</keyword>
<feature type="transmembrane region" description="Helical" evidence="10">
    <location>
        <begin position="385"/>
        <end position="409"/>
    </location>
</feature>
<evidence type="ECO:0000256" key="6">
    <source>
        <dbReference type="ARBA" id="ARBA00022958"/>
    </source>
</evidence>
<feature type="transmembrane region" description="Helical" evidence="10">
    <location>
        <begin position="476"/>
        <end position="497"/>
    </location>
</feature>
<comment type="subcellular location">
    <subcellularLocation>
        <location evidence="1">Cell membrane</location>
        <topology evidence="1">Multi-pass membrane protein</topology>
    </subcellularLocation>
    <subcellularLocation>
        <location evidence="10">Membrane</location>
        <topology evidence="10">Multi-pass membrane protein</topology>
    </subcellularLocation>
</comment>
<evidence type="ECO:0000313" key="13">
    <source>
        <dbReference type="EMBL" id="KAK9223447.1"/>
    </source>
</evidence>
<keyword evidence="5 10" id="KW-0812">Transmembrane</keyword>
<keyword evidence="4 10" id="KW-0633">Potassium transport</keyword>
<dbReference type="InterPro" id="IPR003855">
    <property type="entry name" value="K+_transporter"/>
</dbReference>
<evidence type="ECO:0000256" key="3">
    <source>
        <dbReference type="ARBA" id="ARBA00022448"/>
    </source>
</evidence>
<feature type="domain" description="K+ potassium transporter integral membrane" evidence="11">
    <location>
        <begin position="23"/>
        <end position="513"/>
    </location>
</feature>
<evidence type="ECO:0000256" key="9">
    <source>
        <dbReference type="ARBA" id="ARBA00023136"/>
    </source>
</evidence>
<evidence type="ECO:0000256" key="5">
    <source>
        <dbReference type="ARBA" id="ARBA00022692"/>
    </source>
</evidence>
<organism evidence="13 14">
    <name type="scientific">Citrus x changshan-huyou</name>
    <dbReference type="NCBI Taxonomy" id="2935761"/>
    <lineage>
        <taxon>Eukaryota</taxon>
        <taxon>Viridiplantae</taxon>
        <taxon>Streptophyta</taxon>
        <taxon>Embryophyta</taxon>
        <taxon>Tracheophyta</taxon>
        <taxon>Spermatophyta</taxon>
        <taxon>Magnoliopsida</taxon>
        <taxon>eudicotyledons</taxon>
        <taxon>Gunneridae</taxon>
        <taxon>Pentapetalae</taxon>
        <taxon>rosids</taxon>
        <taxon>malvids</taxon>
        <taxon>Sapindales</taxon>
        <taxon>Rutaceae</taxon>
        <taxon>Aurantioideae</taxon>
        <taxon>Citrus</taxon>
    </lineage>
</organism>
<keyword evidence="7 10" id="KW-1133">Transmembrane helix</keyword>
<feature type="transmembrane region" description="Helical" evidence="10">
    <location>
        <begin position="446"/>
        <end position="464"/>
    </location>
</feature>
<dbReference type="InterPro" id="IPR053951">
    <property type="entry name" value="K_trans_N"/>
</dbReference>
<feature type="transmembrane region" description="Helical" evidence="10">
    <location>
        <begin position="415"/>
        <end position="439"/>
    </location>
</feature>
<accession>A0AAP0N0T1</accession>
<evidence type="ECO:0000256" key="8">
    <source>
        <dbReference type="ARBA" id="ARBA00023065"/>
    </source>
</evidence>
<dbReference type="EMBL" id="JBCGBO010000002">
    <property type="protein sequence ID" value="KAK9223447.1"/>
    <property type="molecule type" value="Genomic_DNA"/>
</dbReference>
<dbReference type="GO" id="GO:0005886">
    <property type="term" value="C:plasma membrane"/>
    <property type="evidence" value="ECO:0007669"/>
    <property type="project" value="UniProtKB-SubCell"/>
</dbReference>
<dbReference type="PANTHER" id="PTHR30540">
    <property type="entry name" value="OSMOTIC STRESS POTASSIUM TRANSPORTER"/>
    <property type="match status" value="1"/>
</dbReference>
<dbReference type="GO" id="GO:0015079">
    <property type="term" value="F:potassium ion transmembrane transporter activity"/>
    <property type="evidence" value="ECO:0007669"/>
    <property type="project" value="UniProtKB-UniRule"/>
</dbReference>
<proteinExistence type="inferred from homology"/>
<keyword evidence="14" id="KW-1185">Reference proteome</keyword>
<feature type="transmembrane region" description="Helical" evidence="10">
    <location>
        <begin position="266"/>
        <end position="285"/>
    </location>
</feature>
<comment type="function">
    <text evidence="10">Potassium transporter.</text>
</comment>
<dbReference type="Pfam" id="PF22776">
    <property type="entry name" value="K_trans_C"/>
    <property type="match status" value="1"/>
</dbReference>
<keyword evidence="3" id="KW-0813">Transport</keyword>
<gene>
    <name evidence="13" type="ORF">WN944_011890</name>
</gene>
<evidence type="ECO:0000259" key="12">
    <source>
        <dbReference type="Pfam" id="PF22776"/>
    </source>
</evidence>
<feature type="transmembrane region" description="Helical" evidence="10">
    <location>
        <begin position="63"/>
        <end position="84"/>
    </location>
</feature>
<feature type="domain" description="K+ potassium transporter C-terminal" evidence="12">
    <location>
        <begin position="526"/>
        <end position="745"/>
    </location>
</feature>
<dbReference type="NCBIfam" id="TIGR00794">
    <property type="entry name" value="kup"/>
    <property type="match status" value="1"/>
</dbReference>
<evidence type="ECO:0000256" key="1">
    <source>
        <dbReference type="ARBA" id="ARBA00004651"/>
    </source>
</evidence>
<comment type="caution">
    <text evidence="13">The sequence shown here is derived from an EMBL/GenBank/DDBJ whole genome shotgun (WGS) entry which is preliminary data.</text>
</comment>
<evidence type="ECO:0000259" key="11">
    <source>
        <dbReference type="Pfam" id="PF02705"/>
    </source>
</evidence>
<sequence>MDSESGTPTRYSQLKWYKTTLCLAYQSFGVVYGDLSISPIYVYKSTFSGKLRSHEEDDEILGVFSLVFWTLTVIPLFKYIIFVLGADDNGEGGTFALYSILCRRAKVGLLSASHAPDGDISACSSQLPLKETRGSVLLKEFFDKHHNSRILLLLVVLLGTSMVIGDGILTPAMSVLSAVNGIKVKATGLDENYTVLIASLMLVGLFALQHFGTHRVGFLFAPVLLAWLLCISIVGFYNTVHWNPGVVRALSPYYVYIFFKKAGKDGWSSLGGVVLCVTGAEAMFADLGHFSHLPIRIAFATVVYPCLILAYMGEAAFYTKHKEDLERSFFKAIPEAVFWPVFIIATLATAVASQAIISATFSIISQCRALSCFPRVKIMHTSNQIHGQIYIPEMNWILMIFCLGVVVGFRDTDMIANAYGLAVITVMFVTTCLMFLIIVMVWKRKVLVAIAFVVVFGSLELLYLSACLAKVHKGGWLPLVFSLVTLSVMCIWHYGTLKKHSYESHNKVCLDMLLTVGQNHGVTRVPGICLIYSNVISGVPPMFAHFVTNFPAFHQILIFVTLQSLTVPYFPLNQQFHVSRIGPQEFHFFHCIVRYGYKDARKEIYAFESHLIDTVAEFLRTSSNDWDTGASGGEMIVNHQQSSPQVDAVVPRVENGNGGGAMQKKVRFRGVGCNNRELEELEEARESGLAYMMGNTCVLASETSSYLNKFVINIVYGFLRRNCRRPATALGVPNASLIEVGMVYRV</sequence>
<dbReference type="AlphaFoldDB" id="A0AAP0N0T1"/>
<evidence type="ECO:0000313" key="14">
    <source>
        <dbReference type="Proteomes" id="UP001428341"/>
    </source>
</evidence>
<feature type="transmembrane region" description="Helical" evidence="10">
    <location>
        <begin position="338"/>
        <end position="364"/>
    </location>
</feature>
<keyword evidence="9 10" id="KW-0472">Membrane</keyword>
<comment type="similarity">
    <text evidence="2 10">Belongs to the HAK/KUP transporter (TC 2.A.72.3) family.</text>
</comment>
<name>A0AAP0N0T1_9ROSI</name>
<dbReference type="InterPro" id="IPR053952">
    <property type="entry name" value="K_trans_C"/>
</dbReference>
<feature type="transmembrane region" description="Helical" evidence="10">
    <location>
        <begin position="193"/>
        <end position="211"/>
    </location>
</feature>
<feature type="transmembrane region" description="Helical" evidence="10">
    <location>
        <begin position="150"/>
        <end position="173"/>
    </location>
</feature>
<evidence type="ECO:0000256" key="2">
    <source>
        <dbReference type="ARBA" id="ARBA00008440"/>
    </source>
</evidence>
<evidence type="ECO:0000256" key="4">
    <source>
        <dbReference type="ARBA" id="ARBA00022538"/>
    </source>
</evidence>
<keyword evidence="6 10" id="KW-0630">Potassium</keyword>
<evidence type="ECO:0000256" key="10">
    <source>
        <dbReference type="RuleBase" id="RU321113"/>
    </source>
</evidence>
<dbReference type="PANTHER" id="PTHR30540:SF88">
    <property type="entry name" value="POTASSIUM TRANSPORTER 13-RELATED"/>
    <property type="match status" value="1"/>
</dbReference>